<dbReference type="Proteomes" id="UP000319383">
    <property type="component" value="Chromosome"/>
</dbReference>
<dbReference type="PRINTS" id="PR00344">
    <property type="entry name" value="BCTRLSENSOR"/>
</dbReference>
<dbReference type="SUPFAM" id="SSF47226">
    <property type="entry name" value="Histidine-containing phosphotransfer domain, HPT domain"/>
    <property type="match status" value="1"/>
</dbReference>
<dbReference type="InterPro" id="IPR001789">
    <property type="entry name" value="Sig_transdc_resp-reg_receiver"/>
</dbReference>
<dbReference type="InterPro" id="IPR036097">
    <property type="entry name" value="HisK_dim/P_sf"/>
</dbReference>
<keyword evidence="5" id="KW-0418">Kinase</keyword>
<dbReference type="SUPFAM" id="SSF50341">
    <property type="entry name" value="CheW-like"/>
    <property type="match status" value="2"/>
</dbReference>
<dbReference type="AlphaFoldDB" id="A0A517ZTF9"/>
<keyword evidence="4 13" id="KW-0808">Transferase</keyword>
<dbReference type="SMART" id="SM01231">
    <property type="entry name" value="H-kinase_dim"/>
    <property type="match status" value="1"/>
</dbReference>
<dbReference type="InterPro" id="IPR036061">
    <property type="entry name" value="CheW-like_dom_sf"/>
</dbReference>
<dbReference type="PROSITE" id="PS50851">
    <property type="entry name" value="CHEW"/>
    <property type="match status" value="2"/>
</dbReference>
<dbReference type="Gene3D" id="1.20.120.160">
    <property type="entry name" value="HPT domain"/>
    <property type="match status" value="1"/>
</dbReference>
<dbReference type="SMART" id="SM00260">
    <property type="entry name" value="CheW"/>
    <property type="match status" value="1"/>
</dbReference>
<dbReference type="GO" id="GO:0006935">
    <property type="term" value="P:chemotaxis"/>
    <property type="evidence" value="ECO:0007669"/>
    <property type="project" value="InterPro"/>
</dbReference>
<feature type="domain" description="CheW-like" evidence="11">
    <location>
        <begin position="440"/>
        <end position="578"/>
    </location>
</feature>
<evidence type="ECO:0000256" key="6">
    <source>
        <dbReference type="PROSITE-ProRule" id="PRU00110"/>
    </source>
</evidence>
<dbReference type="Gene3D" id="2.40.50.180">
    <property type="entry name" value="CheA-289, Domain 4"/>
    <property type="match status" value="1"/>
</dbReference>
<feature type="domain" description="Histidine kinase" evidence="9">
    <location>
        <begin position="233"/>
        <end position="438"/>
    </location>
</feature>
<dbReference type="EC" id="2.7.13.3" evidence="2"/>
<dbReference type="Gene3D" id="2.30.30.40">
    <property type="entry name" value="SH3 Domains"/>
    <property type="match status" value="1"/>
</dbReference>
<feature type="domain" description="CheW-like" evidence="11">
    <location>
        <begin position="600"/>
        <end position="729"/>
    </location>
</feature>
<dbReference type="SMART" id="SM00073">
    <property type="entry name" value="HPT"/>
    <property type="match status" value="1"/>
</dbReference>
<dbReference type="CDD" id="cd00731">
    <property type="entry name" value="CheA_reg"/>
    <property type="match status" value="1"/>
</dbReference>
<dbReference type="PANTHER" id="PTHR43395:SF1">
    <property type="entry name" value="CHEMOTAXIS PROTEIN CHEA"/>
    <property type="match status" value="1"/>
</dbReference>
<evidence type="ECO:0000256" key="4">
    <source>
        <dbReference type="ARBA" id="ARBA00022679"/>
    </source>
</evidence>
<dbReference type="Gene3D" id="3.40.50.2300">
    <property type="match status" value="1"/>
</dbReference>
<dbReference type="SMART" id="SM00387">
    <property type="entry name" value="HATPase_c"/>
    <property type="match status" value="1"/>
</dbReference>
<evidence type="ECO:0000256" key="1">
    <source>
        <dbReference type="ARBA" id="ARBA00000085"/>
    </source>
</evidence>
<dbReference type="Gene3D" id="3.30.565.10">
    <property type="entry name" value="Histidine kinase-like ATPase, C-terminal domain"/>
    <property type="match status" value="1"/>
</dbReference>
<accession>A0A517ZTF9</accession>
<dbReference type="Pfam" id="PF02518">
    <property type="entry name" value="HATPase_c"/>
    <property type="match status" value="1"/>
</dbReference>
<dbReference type="RefSeq" id="WP_145378321.1">
    <property type="nucleotide sequence ID" value="NZ_CP036276.1"/>
</dbReference>
<comment type="catalytic activity">
    <reaction evidence="1">
        <text>ATP + protein L-histidine = ADP + protein N-phospho-L-histidine.</text>
        <dbReference type="EC" id="2.7.13.3"/>
    </reaction>
</comment>
<keyword evidence="14" id="KW-1185">Reference proteome</keyword>
<dbReference type="CDD" id="cd00088">
    <property type="entry name" value="HPT"/>
    <property type="match status" value="1"/>
</dbReference>
<dbReference type="FunFam" id="3.30.565.10:FF:000016">
    <property type="entry name" value="Chemotaxis protein CheA, putative"/>
    <property type="match status" value="1"/>
</dbReference>
<feature type="region of interest" description="Disordered" evidence="8">
    <location>
        <begin position="127"/>
        <end position="186"/>
    </location>
</feature>
<evidence type="ECO:0000259" key="9">
    <source>
        <dbReference type="PROSITE" id="PS50109"/>
    </source>
</evidence>
<dbReference type="InterPro" id="IPR037006">
    <property type="entry name" value="CheA-like_homodim_sf"/>
</dbReference>
<evidence type="ECO:0000256" key="5">
    <source>
        <dbReference type="ARBA" id="ARBA00022777"/>
    </source>
</evidence>
<evidence type="ECO:0000256" key="8">
    <source>
        <dbReference type="SAM" id="MobiDB-lite"/>
    </source>
</evidence>
<dbReference type="GO" id="GO:0005737">
    <property type="term" value="C:cytoplasm"/>
    <property type="evidence" value="ECO:0007669"/>
    <property type="project" value="InterPro"/>
</dbReference>
<feature type="domain" description="Response regulatory" evidence="10">
    <location>
        <begin position="742"/>
        <end position="859"/>
    </location>
</feature>
<keyword evidence="3 7" id="KW-0597">Phosphoprotein</keyword>
<feature type="modified residue" description="4-aspartylphosphate" evidence="7">
    <location>
        <position position="792"/>
    </location>
</feature>
<dbReference type="InterPro" id="IPR008207">
    <property type="entry name" value="Sig_transdc_His_kin_Hpt_dom"/>
</dbReference>
<dbReference type="PROSITE" id="PS50109">
    <property type="entry name" value="HIS_KIN"/>
    <property type="match status" value="1"/>
</dbReference>
<dbReference type="InterPro" id="IPR004358">
    <property type="entry name" value="Sig_transdc_His_kin-like_C"/>
</dbReference>
<dbReference type="CDD" id="cd17546">
    <property type="entry name" value="REC_hyHK_CKI1_RcsC-like"/>
    <property type="match status" value="1"/>
</dbReference>
<reference evidence="13 14" key="1">
    <citation type="submission" date="2019-02" db="EMBL/GenBank/DDBJ databases">
        <title>Deep-cultivation of Planctomycetes and their phenomic and genomic characterization uncovers novel biology.</title>
        <authorList>
            <person name="Wiegand S."/>
            <person name="Jogler M."/>
            <person name="Boedeker C."/>
            <person name="Pinto D."/>
            <person name="Vollmers J."/>
            <person name="Rivas-Marin E."/>
            <person name="Kohn T."/>
            <person name="Peeters S.H."/>
            <person name="Heuer A."/>
            <person name="Rast P."/>
            <person name="Oberbeckmann S."/>
            <person name="Bunk B."/>
            <person name="Jeske O."/>
            <person name="Meyerdierks A."/>
            <person name="Storesund J.E."/>
            <person name="Kallscheuer N."/>
            <person name="Luecker S."/>
            <person name="Lage O.M."/>
            <person name="Pohl T."/>
            <person name="Merkel B.J."/>
            <person name="Hornburger P."/>
            <person name="Mueller R.-W."/>
            <person name="Bruemmer F."/>
            <person name="Labrenz M."/>
            <person name="Spormann A.M."/>
            <person name="Op den Camp H."/>
            <person name="Overmann J."/>
            <person name="Amann R."/>
            <person name="Jetten M.S.M."/>
            <person name="Mascher T."/>
            <person name="Medema M.H."/>
            <person name="Devos D.P."/>
            <person name="Kaster A.-K."/>
            <person name="Ovreas L."/>
            <person name="Rohde M."/>
            <person name="Galperin M.Y."/>
            <person name="Jogler C."/>
        </authorList>
    </citation>
    <scope>NUCLEOTIDE SEQUENCE [LARGE SCALE GENOMIC DNA]</scope>
    <source>
        <strain evidence="13 14">Mal52</strain>
    </source>
</reference>
<dbReference type="Pfam" id="PF01627">
    <property type="entry name" value="Hpt"/>
    <property type="match status" value="1"/>
</dbReference>
<evidence type="ECO:0000259" key="12">
    <source>
        <dbReference type="PROSITE" id="PS50894"/>
    </source>
</evidence>
<dbReference type="KEGG" id="sdyn:Mal52_42740"/>
<dbReference type="PROSITE" id="PS50894">
    <property type="entry name" value="HPT"/>
    <property type="match status" value="1"/>
</dbReference>
<name>A0A517ZTF9_9PLAN</name>
<dbReference type="InterPro" id="IPR003594">
    <property type="entry name" value="HATPase_dom"/>
</dbReference>
<dbReference type="InterPro" id="IPR036641">
    <property type="entry name" value="HPT_dom_sf"/>
</dbReference>
<dbReference type="SUPFAM" id="SSF52172">
    <property type="entry name" value="CheY-like"/>
    <property type="match status" value="1"/>
</dbReference>
<dbReference type="Pfam" id="PF02895">
    <property type="entry name" value="H-kinase_dim"/>
    <property type="match status" value="1"/>
</dbReference>
<dbReference type="InterPro" id="IPR036890">
    <property type="entry name" value="HATPase_C_sf"/>
</dbReference>
<evidence type="ECO:0000256" key="3">
    <source>
        <dbReference type="ARBA" id="ARBA00022553"/>
    </source>
</evidence>
<dbReference type="InterPro" id="IPR005467">
    <property type="entry name" value="His_kinase_dom"/>
</dbReference>
<protein>
    <recommendedName>
        <fullName evidence="2">histidine kinase</fullName>
        <ecNumber evidence="2">2.7.13.3</ecNumber>
    </recommendedName>
</protein>
<evidence type="ECO:0000313" key="14">
    <source>
        <dbReference type="Proteomes" id="UP000319383"/>
    </source>
</evidence>
<dbReference type="EMBL" id="CP036276">
    <property type="protein sequence ID" value="QDU45778.1"/>
    <property type="molecule type" value="Genomic_DNA"/>
</dbReference>
<dbReference type="Pfam" id="PF01584">
    <property type="entry name" value="CheW"/>
    <property type="match status" value="2"/>
</dbReference>
<feature type="domain" description="HPt" evidence="12">
    <location>
        <begin position="1"/>
        <end position="102"/>
    </location>
</feature>
<evidence type="ECO:0000313" key="13">
    <source>
        <dbReference type="EMBL" id="QDU45778.1"/>
    </source>
</evidence>
<organism evidence="13 14">
    <name type="scientific">Symmachiella dynata</name>
    <dbReference type="NCBI Taxonomy" id="2527995"/>
    <lineage>
        <taxon>Bacteria</taxon>
        <taxon>Pseudomonadati</taxon>
        <taxon>Planctomycetota</taxon>
        <taxon>Planctomycetia</taxon>
        <taxon>Planctomycetales</taxon>
        <taxon>Planctomycetaceae</taxon>
        <taxon>Symmachiella</taxon>
    </lineage>
</organism>
<evidence type="ECO:0000256" key="7">
    <source>
        <dbReference type="PROSITE-ProRule" id="PRU00169"/>
    </source>
</evidence>
<dbReference type="Pfam" id="PF00072">
    <property type="entry name" value="Response_reg"/>
    <property type="match status" value="1"/>
</dbReference>
<dbReference type="InterPro" id="IPR004105">
    <property type="entry name" value="CheA-like_dim"/>
</dbReference>
<proteinExistence type="predicted"/>
<dbReference type="InterPro" id="IPR011006">
    <property type="entry name" value="CheY-like_superfamily"/>
</dbReference>
<dbReference type="InterPro" id="IPR002545">
    <property type="entry name" value="CheW-lke_dom"/>
</dbReference>
<dbReference type="InterPro" id="IPR051315">
    <property type="entry name" value="Bact_Chemotaxis_CheA"/>
</dbReference>
<evidence type="ECO:0000259" key="11">
    <source>
        <dbReference type="PROSITE" id="PS50851"/>
    </source>
</evidence>
<sequence>MDEEILQEFLAESMENLSQLDNEIVILEKRPDDDDLIASIFRTIHTIKGTCGFIGLTGLGSVAHATENVLGRMRDRELRVTPTSISLILEGVDEIKELLHGLETTGQEPVRDNSQLIARLDELMQSADGDAGDVPVESRDVPDEISEAPVEATPVTESITPPTVEDSKPVAAPTNTQEEAVDPSKKSISDLSIRVNVDVLDSLMNLVGELVLTRNQLVQMVRGDDESIFAAPILHLNRVTTDLQEGVMKTRMQPIGNAWGKLPRLVRDLAQQTGKLIELDMRGAETELDRTVLDAIKDPLTHMVRNSADHGLESTADRRAAGKPEAGLVRLNAFHEGGHVIICVDDDGAGINAERVRQKAVENGILTDAAAAGMTEKDLVNLVFAPGFSTAKEISSVSGRGVGMDVVKTQIERIGGTVDLTSRRGIGTEVRIKIPLTLAIISALVVESGGYSFAIPQLTIVELVRVAAEDRHKIETINRNEVYRLRDRLLPLIHLDRELGLDDEHAGEERDVNIVVVQAGDEQFGLIVSEVFDTEEIVVKPVGHLLKDIAIYQGTTILGDGRVIMILDVAGIAAQFDGGSITTEAERQRGEADQEHAGNTTTMLVFDAGEDSTMAVPLSLVSRLEEFPTETIERTGERMVVQYRDNLLPLLPIHPTASNDATDQVQPVVVFSEGDRSMGLVVKEILDIREEPLVIRMPSSRPGVLGTAIINNKATDVIDAQYYVEMADPDWFQKKSQSSDERVLVIDDSVFFRQLVTTTLETAGYHVSVCNSAVDAVEAIENGEHFDLIISDIEMPMMDGYEFAQWYQQRSDDMRAPLIALTSLSGAGLESRAQQAGFARCLTKLNTQQFLSCVQELCHQRGRQGASA</sequence>
<feature type="modified residue" description="Phosphohistidine" evidence="6">
    <location>
        <position position="45"/>
    </location>
</feature>
<dbReference type="Gene3D" id="1.10.287.560">
    <property type="entry name" value="Histidine kinase CheA-like, homodimeric domain"/>
    <property type="match status" value="1"/>
</dbReference>
<gene>
    <name evidence="13" type="primary">cheA</name>
    <name evidence="13" type="ORF">Mal52_42740</name>
</gene>
<evidence type="ECO:0000256" key="2">
    <source>
        <dbReference type="ARBA" id="ARBA00012438"/>
    </source>
</evidence>
<dbReference type="GO" id="GO:0000155">
    <property type="term" value="F:phosphorelay sensor kinase activity"/>
    <property type="evidence" value="ECO:0007669"/>
    <property type="project" value="InterPro"/>
</dbReference>
<dbReference type="PANTHER" id="PTHR43395">
    <property type="entry name" value="SENSOR HISTIDINE KINASE CHEA"/>
    <property type="match status" value="1"/>
</dbReference>
<evidence type="ECO:0000259" key="10">
    <source>
        <dbReference type="PROSITE" id="PS50110"/>
    </source>
</evidence>
<dbReference type="CDD" id="cd16916">
    <property type="entry name" value="HATPase_CheA-like"/>
    <property type="match status" value="1"/>
</dbReference>
<dbReference type="SUPFAM" id="SSF47384">
    <property type="entry name" value="Homodimeric domain of signal transducing histidine kinase"/>
    <property type="match status" value="1"/>
</dbReference>
<dbReference type="SMART" id="SM00448">
    <property type="entry name" value="REC"/>
    <property type="match status" value="1"/>
</dbReference>
<dbReference type="PROSITE" id="PS50110">
    <property type="entry name" value="RESPONSE_REGULATORY"/>
    <property type="match status" value="1"/>
</dbReference>
<dbReference type="SUPFAM" id="SSF55874">
    <property type="entry name" value="ATPase domain of HSP90 chaperone/DNA topoisomerase II/histidine kinase"/>
    <property type="match status" value="1"/>
</dbReference>